<evidence type="ECO:0000256" key="4">
    <source>
        <dbReference type="ARBA" id="ARBA00022807"/>
    </source>
</evidence>
<evidence type="ECO:0000313" key="9">
    <source>
        <dbReference type="Proteomes" id="UP000215005"/>
    </source>
</evidence>
<dbReference type="GO" id="GO:0008234">
    <property type="term" value="F:cysteine-type peptidase activity"/>
    <property type="evidence" value="ECO:0007669"/>
    <property type="project" value="UniProtKB-KW"/>
</dbReference>
<keyword evidence="2" id="KW-0645">Protease</keyword>
<dbReference type="OrthoDB" id="3209655at2"/>
<evidence type="ECO:0000313" key="8">
    <source>
        <dbReference type="EMBL" id="ASU85185.1"/>
    </source>
</evidence>
<dbReference type="InterPro" id="IPR000064">
    <property type="entry name" value="NLP_P60_dom"/>
</dbReference>
<reference evidence="8 9" key="1">
    <citation type="submission" date="2017-08" db="EMBL/GenBank/DDBJ databases">
        <title>The complete genome sequence of Nocardiopsis gilva YIM 90087.</title>
        <authorList>
            <person name="Yin M."/>
            <person name="Tang S."/>
        </authorList>
    </citation>
    <scope>NUCLEOTIDE SEQUENCE [LARGE SCALE GENOMIC DNA]</scope>
    <source>
        <strain evidence="8 9">YIM 90087</strain>
    </source>
</reference>
<dbReference type="SUPFAM" id="SSF54001">
    <property type="entry name" value="Cysteine proteinases"/>
    <property type="match status" value="1"/>
</dbReference>
<dbReference type="RefSeq" id="WP_094932678.1">
    <property type="nucleotide sequence ID" value="NZ_CP022753.1"/>
</dbReference>
<comment type="similarity">
    <text evidence="1">Belongs to the peptidase C40 family.</text>
</comment>
<feature type="chain" id="PRO_5012330016" description="NlpC/P60 domain-containing protein" evidence="6">
    <location>
        <begin position="28"/>
        <end position="366"/>
    </location>
</feature>
<organism evidence="8 9">
    <name type="scientific">Nocardiopsis gilva YIM 90087</name>
    <dbReference type="NCBI Taxonomy" id="1235441"/>
    <lineage>
        <taxon>Bacteria</taxon>
        <taxon>Bacillati</taxon>
        <taxon>Actinomycetota</taxon>
        <taxon>Actinomycetes</taxon>
        <taxon>Streptosporangiales</taxon>
        <taxon>Nocardiopsidaceae</taxon>
        <taxon>Nocardiopsis</taxon>
    </lineage>
</organism>
<keyword evidence="9" id="KW-1185">Reference proteome</keyword>
<feature type="signal peptide" evidence="6">
    <location>
        <begin position="1"/>
        <end position="27"/>
    </location>
</feature>
<gene>
    <name evidence="8" type="ORF">CDO52_22450</name>
</gene>
<dbReference type="PROSITE" id="PS51935">
    <property type="entry name" value="NLPC_P60"/>
    <property type="match status" value="1"/>
</dbReference>
<evidence type="ECO:0000259" key="7">
    <source>
        <dbReference type="PROSITE" id="PS51935"/>
    </source>
</evidence>
<dbReference type="Gene3D" id="3.90.1720.10">
    <property type="entry name" value="endopeptidase domain like (from Nostoc punctiforme)"/>
    <property type="match status" value="1"/>
</dbReference>
<dbReference type="Pfam" id="PF00877">
    <property type="entry name" value="NLPC_P60"/>
    <property type="match status" value="1"/>
</dbReference>
<evidence type="ECO:0000256" key="5">
    <source>
        <dbReference type="SAM" id="MobiDB-lite"/>
    </source>
</evidence>
<dbReference type="Proteomes" id="UP000215005">
    <property type="component" value="Chromosome"/>
</dbReference>
<accession>A0A223SAS2</accession>
<dbReference type="InterPro" id="IPR038765">
    <property type="entry name" value="Papain-like_cys_pep_sf"/>
</dbReference>
<evidence type="ECO:0000256" key="3">
    <source>
        <dbReference type="ARBA" id="ARBA00022801"/>
    </source>
</evidence>
<dbReference type="AlphaFoldDB" id="A0A223SAS2"/>
<feature type="region of interest" description="Disordered" evidence="5">
    <location>
        <begin position="191"/>
        <end position="215"/>
    </location>
</feature>
<keyword evidence="4" id="KW-0788">Thiol protease</keyword>
<feature type="domain" description="NlpC/P60" evidence="7">
    <location>
        <begin position="216"/>
        <end position="366"/>
    </location>
</feature>
<dbReference type="PANTHER" id="PTHR47359">
    <property type="entry name" value="PEPTIDOGLYCAN DL-ENDOPEPTIDASE CWLO"/>
    <property type="match status" value="1"/>
</dbReference>
<keyword evidence="6" id="KW-0732">Signal</keyword>
<evidence type="ECO:0000256" key="1">
    <source>
        <dbReference type="ARBA" id="ARBA00007074"/>
    </source>
</evidence>
<sequence length="366" mass="38911">MRALLVGAVTCASLTTGLALTEGTAAAATKTFPVKTALDGRTVKDPKVAVGEHRISDMYPTGSMVSIVCQEEGPSYGGSTVWDLTTDGYWVPDAYVKTGSDGYVMGKCSIPKSYKAKVDLNGRQKKGQDNNAPGAVVDKYKAGQSVKVKCQATAKGAIWDKTTDNLWVPDKYIKTGTDGFVQGLPRCDTGSGDTGGGSRVHGRNNGPAGSTAGTRQQKIERVINAAVSQTGKGYDYSWGAGGKGGPSYGIHHFPDGNPANGDDYNRYGYDCSGLTLYAFWKGAGVDIGSWTGAQYRSGTKIPVSQMRRGDMIFWGKGDDAGTTTHVAIYLGNNKLIEAAPPRDGKSVHVRSLYERSAWTKHVIRVI</sequence>
<evidence type="ECO:0000256" key="2">
    <source>
        <dbReference type="ARBA" id="ARBA00022670"/>
    </source>
</evidence>
<name>A0A223SAS2_9ACTN</name>
<dbReference type="GO" id="GO:0006508">
    <property type="term" value="P:proteolysis"/>
    <property type="evidence" value="ECO:0007669"/>
    <property type="project" value="UniProtKB-KW"/>
</dbReference>
<protein>
    <recommendedName>
        <fullName evidence="7">NlpC/P60 domain-containing protein</fullName>
    </recommendedName>
</protein>
<dbReference type="InterPro" id="IPR051794">
    <property type="entry name" value="PG_Endopeptidase_C40"/>
</dbReference>
<dbReference type="PANTHER" id="PTHR47359:SF3">
    <property type="entry name" value="NLP_P60 DOMAIN-CONTAINING PROTEIN-RELATED"/>
    <property type="match status" value="1"/>
</dbReference>
<proteinExistence type="inferred from homology"/>
<evidence type="ECO:0000256" key="6">
    <source>
        <dbReference type="SAM" id="SignalP"/>
    </source>
</evidence>
<keyword evidence="3" id="KW-0378">Hydrolase</keyword>
<dbReference type="EMBL" id="CP022753">
    <property type="protein sequence ID" value="ASU85185.1"/>
    <property type="molecule type" value="Genomic_DNA"/>
</dbReference>
<dbReference type="KEGG" id="ngv:CDO52_22450"/>